<dbReference type="InterPro" id="IPR036869">
    <property type="entry name" value="J_dom_sf"/>
</dbReference>
<dbReference type="CDD" id="cd06257">
    <property type="entry name" value="DnaJ"/>
    <property type="match status" value="1"/>
</dbReference>
<dbReference type="PRINTS" id="PR00625">
    <property type="entry name" value="JDOMAIN"/>
</dbReference>
<keyword evidence="1" id="KW-0143">Chaperone</keyword>
<feature type="domain" description="J" evidence="3">
    <location>
        <begin position="3"/>
        <end position="69"/>
    </location>
</feature>
<gene>
    <name evidence="4" type="primary">Dnajb8</name>
    <name evidence="4" type="ORF">BRALEP_R03118</name>
</gene>
<evidence type="ECO:0000256" key="1">
    <source>
        <dbReference type="ARBA" id="ARBA00023186"/>
    </source>
</evidence>
<dbReference type="InterPro" id="IPR043183">
    <property type="entry name" value="DNJB2/6-like"/>
</dbReference>
<evidence type="ECO:0000256" key="2">
    <source>
        <dbReference type="SAM" id="MobiDB-lite"/>
    </source>
</evidence>
<dbReference type="Proteomes" id="UP000520535">
    <property type="component" value="Unassembled WGS sequence"/>
</dbReference>
<dbReference type="GO" id="GO:0030544">
    <property type="term" value="F:Hsp70 protein binding"/>
    <property type="evidence" value="ECO:0007669"/>
    <property type="project" value="InterPro"/>
</dbReference>
<reference evidence="4 5" key="1">
    <citation type="submission" date="2019-09" db="EMBL/GenBank/DDBJ databases">
        <title>Bird 10,000 Genomes (B10K) Project - Family phase.</title>
        <authorList>
            <person name="Zhang G."/>
        </authorList>
    </citation>
    <scope>NUCLEOTIDE SEQUENCE [LARGE SCALE GENOMIC DNA]</scope>
    <source>
        <strain evidence="4">B10K-DU-012-52</strain>
    </source>
</reference>
<feature type="region of interest" description="Disordered" evidence="2">
    <location>
        <begin position="156"/>
        <end position="176"/>
    </location>
</feature>
<feature type="compositionally biased region" description="Low complexity" evidence="2">
    <location>
        <begin position="156"/>
        <end position="166"/>
    </location>
</feature>
<dbReference type="GO" id="GO:0051082">
    <property type="term" value="F:unfolded protein binding"/>
    <property type="evidence" value="ECO:0007669"/>
    <property type="project" value="InterPro"/>
</dbReference>
<dbReference type="InterPro" id="IPR018253">
    <property type="entry name" value="DnaJ_domain_CS"/>
</dbReference>
<dbReference type="EMBL" id="VYZX01016183">
    <property type="protein sequence ID" value="NXS57190.1"/>
    <property type="molecule type" value="Genomic_DNA"/>
</dbReference>
<dbReference type="OrthoDB" id="10250354at2759"/>
<dbReference type="PANTHER" id="PTHR45168:SF3">
    <property type="entry name" value="DNAJ HEAT SHOCK PROTEIN FAMILY (HSP40) MEMBER B2"/>
    <property type="match status" value="1"/>
</dbReference>
<dbReference type="PROSITE" id="PS00636">
    <property type="entry name" value="DNAJ_1"/>
    <property type="match status" value="1"/>
</dbReference>
<keyword evidence="5" id="KW-1185">Reference proteome</keyword>
<sequence>MVDYYKVLGLKKSASQDDVKKSYHKLALKWHPDKNPNNKVEAEKKFKAVAEAYNVLSDPQKRLLYDRSVKESRSHRGRNDVGDYNSSLDSAYIFHNLEEVFSEVFGKMDPYIHVFWDPFNNIRNNGENRHSTNRRERSFCLFSDFMEQLKLWNSFSSSKQPTSSSSPFAEDTPGPHSVRAVFTTTKIINGKRITTRKIIENGQERTELEEDGQLKSVTINGREHLKL</sequence>
<protein>
    <submittedName>
        <fullName evidence="4">DNJB8 protein</fullName>
    </submittedName>
</protein>
<dbReference type="AlphaFoldDB" id="A0A7L2VFT6"/>
<evidence type="ECO:0000259" key="3">
    <source>
        <dbReference type="PROSITE" id="PS50076"/>
    </source>
</evidence>
<organism evidence="4 5">
    <name type="scientific">Brachypteracias leptosomus</name>
    <name type="common">short-legged ground-roller</name>
    <dbReference type="NCBI Taxonomy" id="135165"/>
    <lineage>
        <taxon>Eukaryota</taxon>
        <taxon>Metazoa</taxon>
        <taxon>Chordata</taxon>
        <taxon>Craniata</taxon>
        <taxon>Vertebrata</taxon>
        <taxon>Euteleostomi</taxon>
        <taxon>Archelosauria</taxon>
        <taxon>Archosauria</taxon>
        <taxon>Dinosauria</taxon>
        <taxon>Saurischia</taxon>
        <taxon>Theropoda</taxon>
        <taxon>Coelurosauria</taxon>
        <taxon>Aves</taxon>
        <taxon>Neognathae</taxon>
        <taxon>Neoaves</taxon>
        <taxon>Telluraves</taxon>
        <taxon>Coraciimorphae</taxon>
        <taxon>Coraciiformes</taxon>
        <taxon>Brachypteraciidae</taxon>
        <taxon>Brachypteracias</taxon>
    </lineage>
</organism>
<dbReference type="InterPro" id="IPR001623">
    <property type="entry name" value="DnaJ_domain"/>
</dbReference>
<dbReference type="PROSITE" id="PS50076">
    <property type="entry name" value="DNAJ_2"/>
    <property type="match status" value="1"/>
</dbReference>
<name>A0A7L2VFT6_9AVES</name>
<dbReference type="Gene3D" id="1.10.287.110">
    <property type="entry name" value="DnaJ domain"/>
    <property type="match status" value="1"/>
</dbReference>
<dbReference type="Pfam" id="PF00226">
    <property type="entry name" value="DnaJ"/>
    <property type="match status" value="1"/>
</dbReference>
<comment type="caution">
    <text evidence="4">The sequence shown here is derived from an EMBL/GenBank/DDBJ whole genome shotgun (WGS) entry which is preliminary data.</text>
</comment>
<proteinExistence type="predicted"/>
<feature type="non-terminal residue" evidence="4">
    <location>
        <position position="1"/>
    </location>
</feature>
<evidence type="ECO:0000313" key="4">
    <source>
        <dbReference type="EMBL" id="NXS57190.1"/>
    </source>
</evidence>
<feature type="non-terminal residue" evidence="4">
    <location>
        <position position="227"/>
    </location>
</feature>
<dbReference type="PANTHER" id="PTHR45168">
    <property type="entry name" value="DNAJ HOMOLOG SUBFAMILY B MEMBER 2"/>
    <property type="match status" value="1"/>
</dbReference>
<dbReference type="SUPFAM" id="SSF46565">
    <property type="entry name" value="Chaperone J-domain"/>
    <property type="match status" value="1"/>
</dbReference>
<accession>A0A7L2VFT6</accession>
<dbReference type="SMART" id="SM00271">
    <property type="entry name" value="DnaJ"/>
    <property type="match status" value="1"/>
</dbReference>
<evidence type="ECO:0000313" key="5">
    <source>
        <dbReference type="Proteomes" id="UP000520535"/>
    </source>
</evidence>